<proteinExistence type="predicted"/>
<keyword evidence="3" id="KW-1185">Reference proteome</keyword>
<dbReference type="InParanoid" id="G5A901"/>
<dbReference type="RefSeq" id="XP_009536549.1">
    <property type="nucleotide sequence ID" value="XM_009538254.1"/>
</dbReference>
<gene>
    <name evidence="2" type="ORF">PHYSODRAFT_368139</name>
</gene>
<protein>
    <submittedName>
        <fullName evidence="2">Uncharacterized protein</fullName>
    </submittedName>
</protein>
<reference evidence="2 3" key="1">
    <citation type="journal article" date="2006" name="Science">
        <title>Phytophthora genome sequences uncover evolutionary origins and mechanisms of pathogenesis.</title>
        <authorList>
            <person name="Tyler B.M."/>
            <person name="Tripathy S."/>
            <person name="Zhang X."/>
            <person name="Dehal P."/>
            <person name="Jiang R.H."/>
            <person name="Aerts A."/>
            <person name="Arredondo F.D."/>
            <person name="Baxter L."/>
            <person name="Bensasson D."/>
            <person name="Beynon J.L."/>
            <person name="Chapman J."/>
            <person name="Damasceno C.M."/>
            <person name="Dorrance A.E."/>
            <person name="Dou D."/>
            <person name="Dickerman A.W."/>
            <person name="Dubchak I.L."/>
            <person name="Garbelotto M."/>
            <person name="Gijzen M."/>
            <person name="Gordon S.G."/>
            <person name="Govers F."/>
            <person name="Grunwald N.J."/>
            <person name="Huang W."/>
            <person name="Ivors K.L."/>
            <person name="Jones R.W."/>
            <person name="Kamoun S."/>
            <person name="Krampis K."/>
            <person name="Lamour K.H."/>
            <person name="Lee M.K."/>
            <person name="McDonald W.H."/>
            <person name="Medina M."/>
            <person name="Meijer H.J."/>
            <person name="Nordberg E.K."/>
            <person name="Maclean D.J."/>
            <person name="Ospina-Giraldo M.D."/>
            <person name="Morris P.F."/>
            <person name="Phuntumart V."/>
            <person name="Putnam N.H."/>
            <person name="Rash S."/>
            <person name="Rose J.K."/>
            <person name="Sakihama Y."/>
            <person name="Salamov A.A."/>
            <person name="Savidor A."/>
            <person name="Scheuring C.F."/>
            <person name="Smith B.M."/>
            <person name="Sobral B.W."/>
            <person name="Terry A."/>
            <person name="Torto-Alalibo T.A."/>
            <person name="Win J."/>
            <person name="Xu Z."/>
            <person name="Zhang H."/>
            <person name="Grigoriev I.V."/>
            <person name="Rokhsar D.S."/>
            <person name="Boore J.L."/>
        </authorList>
    </citation>
    <scope>NUCLEOTIDE SEQUENCE [LARGE SCALE GENOMIC DNA]</scope>
    <source>
        <strain evidence="2 3">P6497</strain>
    </source>
</reference>
<evidence type="ECO:0000256" key="1">
    <source>
        <dbReference type="SAM" id="SignalP"/>
    </source>
</evidence>
<dbReference type="InterPro" id="IPR052727">
    <property type="entry name" value="Rab4/Rab5_effector"/>
</dbReference>
<dbReference type="AlphaFoldDB" id="G5A901"/>
<dbReference type="GeneID" id="20650323"/>
<dbReference type="Proteomes" id="UP000002640">
    <property type="component" value="Unassembled WGS sequence"/>
</dbReference>
<dbReference type="EMBL" id="JH159161">
    <property type="protein sequence ID" value="EGZ08377.1"/>
    <property type="molecule type" value="Genomic_DNA"/>
</dbReference>
<organism evidence="2 3">
    <name type="scientific">Phytophthora sojae (strain P6497)</name>
    <name type="common">Soybean stem and root rot agent</name>
    <name type="synonym">Phytophthora megasperma f. sp. glycines</name>
    <dbReference type="NCBI Taxonomy" id="1094619"/>
    <lineage>
        <taxon>Eukaryota</taxon>
        <taxon>Sar</taxon>
        <taxon>Stramenopiles</taxon>
        <taxon>Oomycota</taxon>
        <taxon>Peronosporomycetes</taxon>
        <taxon>Peronosporales</taxon>
        <taxon>Peronosporaceae</taxon>
        <taxon>Phytophthora</taxon>
    </lineage>
</organism>
<accession>G5A901</accession>
<name>G5A901_PHYSP</name>
<evidence type="ECO:0000313" key="3">
    <source>
        <dbReference type="Proteomes" id="UP000002640"/>
    </source>
</evidence>
<feature type="non-terminal residue" evidence="2">
    <location>
        <position position="137"/>
    </location>
</feature>
<dbReference type="PANTHER" id="PTHR13510">
    <property type="entry name" value="FYVE-FINGER-CONTAINING RAB5 EFFECTOR PROTEIN RABENOSYN-5-RELATED"/>
    <property type="match status" value="1"/>
</dbReference>
<sequence length="137" mass="14890">SASGPALPWILSLLLLGTVDSSSEEVMFVAAAETDEQMKITPKNLQDGVLESKAVQSVVAPSEEQPFRHVGVKWRLHNNARDFVCVDSTGFALSSKSEQIGFSISHSVAFSQVPSFDMFGVERANMSLGCLFRQKTP</sequence>
<feature type="signal peptide" evidence="1">
    <location>
        <begin position="1"/>
        <end position="21"/>
    </location>
</feature>
<feature type="non-terminal residue" evidence="2">
    <location>
        <position position="1"/>
    </location>
</feature>
<evidence type="ECO:0000313" key="2">
    <source>
        <dbReference type="EMBL" id="EGZ08377.1"/>
    </source>
</evidence>
<dbReference type="PANTHER" id="PTHR13510:SF44">
    <property type="entry name" value="RABENOSYN-5"/>
    <property type="match status" value="1"/>
</dbReference>
<feature type="chain" id="PRO_5003473312" evidence="1">
    <location>
        <begin position="22"/>
        <end position="137"/>
    </location>
</feature>
<dbReference type="KEGG" id="psoj:PHYSODRAFT_368139"/>
<keyword evidence="1" id="KW-0732">Signal</keyword>
<dbReference type="OMA" id="FHATHKL"/>